<keyword evidence="2" id="KW-0175">Coiled coil</keyword>
<dbReference type="SUPFAM" id="SSF52540">
    <property type="entry name" value="P-loop containing nucleoside triphosphate hydrolases"/>
    <property type="match status" value="2"/>
</dbReference>
<evidence type="ECO:0000256" key="1">
    <source>
        <dbReference type="ARBA" id="ARBA00022741"/>
    </source>
</evidence>
<dbReference type="EMBL" id="CYGV01001307">
    <property type="protein sequence ID" value="CUA72719.1"/>
    <property type="molecule type" value="Genomic_DNA"/>
</dbReference>
<evidence type="ECO:0000256" key="2">
    <source>
        <dbReference type="SAM" id="Coils"/>
    </source>
</evidence>
<accession>A0A0K6G2V3</accession>
<organism evidence="5 6">
    <name type="scientific">Rhizoctonia solani</name>
    <dbReference type="NCBI Taxonomy" id="456999"/>
    <lineage>
        <taxon>Eukaryota</taxon>
        <taxon>Fungi</taxon>
        <taxon>Dikarya</taxon>
        <taxon>Basidiomycota</taxon>
        <taxon>Agaricomycotina</taxon>
        <taxon>Agaricomycetes</taxon>
        <taxon>Cantharellales</taxon>
        <taxon>Ceratobasidiaceae</taxon>
        <taxon>Rhizoctonia</taxon>
    </lineage>
</organism>
<gene>
    <name evidence="5" type="ORF">RSOLAG22IIIB_10254</name>
</gene>
<keyword evidence="6" id="KW-1185">Reference proteome</keyword>
<sequence length="582" mass="65710">MTETIIPDIPENQEVKYEPQATAAELPTESEQPAIPIKGSALKSPKKRVLTILLVGETGSGKTSFVSLLLSLLQGKGPFELEEQHCVDAESGLDKTQSQTTDAKPYTFTTPDGVKFQIIDTPGLADTRGMEENNKHRERIYQAIKELATRIDAIMLVANGRNERVSVATSYTLETLATFFPRSIKDNIGILLTNVEPDGSGKNFQISCLPPDLQAAKYWCIDNPRSKYKNYWDTLSGLTESQIQKSKQVKRLKESYEETVQCLDEWLEWLDEREAMPTTAIIELYHKSTEIESRLFGTTLSLENMNRLRKELQELTRDFEAVEKKQKSLVELRNREAPMIWELEETSDYNTICLSSSCHSNCHTQCTLELSEPADLGGWCKVFKTLYVPNWLIPFKSNSFVKCSKCGHEASEHRNYRRLYQERPSSIYEKAVKNLQYAEKSAGELREGMSRIEKAIEETDQKIEESRREIPRLVDEMNSVSLSPNYAGYIRSAIQLLEMRKKHLDSQLDSDEELSVLNKGITAFKGHLVILKDTAATQVISASTELATYGKRALQRPARKIVALPSGLAAFGRMLAEGGESL</sequence>
<proteinExistence type="predicted"/>
<feature type="domain" description="AIG1-type G" evidence="4">
    <location>
        <begin position="50"/>
        <end position="196"/>
    </location>
</feature>
<feature type="coiled-coil region" evidence="2">
    <location>
        <begin position="449"/>
        <end position="476"/>
    </location>
</feature>
<evidence type="ECO:0000259" key="4">
    <source>
        <dbReference type="Pfam" id="PF04548"/>
    </source>
</evidence>
<dbReference type="InterPro" id="IPR025662">
    <property type="entry name" value="Sigma_54_int_dom_ATP-bd_1"/>
</dbReference>
<feature type="region of interest" description="Disordered" evidence="3">
    <location>
        <begin position="1"/>
        <end position="31"/>
    </location>
</feature>
<reference evidence="5 6" key="1">
    <citation type="submission" date="2015-07" db="EMBL/GenBank/DDBJ databases">
        <authorList>
            <person name="Noorani M."/>
        </authorList>
    </citation>
    <scope>NUCLEOTIDE SEQUENCE [LARGE SCALE GENOMIC DNA]</scope>
    <source>
        <strain evidence="5">BBA 69670</strain>
    </source>
</reference>
<dbReference type="InterPro" id="IPR006703">
    <property type="entry name" value="G_AIG1"/>
</dbReference>
<evidence type="ECO:0000313" key="5">
    <source>
        <dbReference type="EMBL" id="CUA72719.1"/>
    </source>
</evidence>
<keyword evidence="1" id="KW-0547">Nucleotide-binding</keyword>
<dbReference type="Pfam" id="PF04548">
    <property type="entry name" value="AIG1"/>
    <property type="match status" value="1"/>
</dbReference>
<dbReference type="PANTHER" id="PTHR32046">
    <property type="entry name" value="G DOMAIN-CONTAINING PROTEIN"/>
    <property type="match status" value="1"/>
</dbReference>
<feature type="coiled-coil region" evidence="2">
    <location>
        <begin position="302"/>
        <end position="332"/>
    </location>
</feature>
<dbReference type="Gene3D" id="3.40.50.300">
    <property type="entry name" value="P-loop containing nucleotide triphosphate hydrolases"/>
    <property type="match status" value="1"/>
</dbReference>
<dbReference type="AlphaFoldDB" id="A0A0K6G2V3"/>
<dbReference type="InterPro" id="IPR027417">
    <property type="entry name" value="P-loop_NTPase"/>
</dbReference>
<dbReference type="PANTHER" id="PTHR32046:SF12">
    <property type="entry name" value="AIG1-TYPE G DOMAIN-CONTAINING PROTEIN"/>
    <property type="match status" value="1"/>
</dbReference>
<evidence type="ECO:0000313" key="6">
    <source>
        <dbReference type="Proteomes" id="UP000044841"/>
    </source>
</evidence>
<name>A0A0K6G2V3_9AGAM</name>
<dbReference type="GO" id="GO:0005525">
    <property type="term" value="F:GTP binding"/>
    <property type="evidence" value="ECO:0007669"/>
    <property type="project" value="InterPro"/>
</dbReference>
<evidence type="ECO:0000256" key="3">
    <source>
        <dbReference type="SAM" id="MobiDB-lite"/>
    </source>
</evidence>
<dbReference type="Proteomes" id="UP000044841">
    <property type="component" value="Unassembled WGS sequence"/>
</dbReference>
<protein>
    <recommendedName>
        <fullName evidence="4">AIG1-type G domain-containing protein</fullName>
    </recommendedName>
</protein>
<dbReference type="PROSITE" id="PS00675">
    <property type="entry name" value="SIGMA54_INTERACT_1"/>
    <property type="match status" value="1"/>
</dbReference>